<evidence type="ECO:0000313" key="3">
    <source>
        <dbReference type="Proteomes" id="UP000634136"/>
    </source>
</evidence>
<accession>A0A834XHE6</accession>
<protein>
    <submittedName>
        <fullName evidence="2">Uncharacterized protein</fullName>
    </submittedName>
</protein>
<organism evidence="2 3">
    <name type="scientific">Senna tora</name>
    <dbReference type="NCBI Taxonomy" id="362788"/>
    <lineage>
        <taxon>Eukaryota</taxon>
        <taxon>Viridiplantae</taxon>
        <taxon>Streptophyta</taxon>
        <taxon>Embryophyta</taxon>
        <taxon>Tracheophyta</taxon>
        <taxon>Spermatophyta</taxon>
        <taxon>Magnoliopsida</taxon>
        <taxon>eudicotyledons</taxon>
        <taxon>Gunneridae</taxon>
        <taxon>Pentapetalae</taxon>
        <taxon>rosids</taxon>
        <taxon>fabids</taxon>
        <taxon>Fabales</taxon>
        <taxon>Fabaceae</taxon>
        <taxon>Caesalpinioideae</taxon>
        <taxon>Cassia clade</taxon>
        <taxon>Senna</taxon>
    </lineage>
</organism>
<reference evidence="2" key="1">
    <citation type="submission" date="2020-09" db="EMBL/GenBank/DDBJ databases">
        <title>Genome-Enabled Discovery of Anthraquinone Biosynthesis in Senna tora.</title>
        <authorList>
            <person name="Kang S.-H."/>
            <person name="Pandey R.P."/>
            <person name="Lee C.-M."/>
            <person name="Sim J.-S."/>
            <person name="Jeong J.-T."/>
            <person name="Choi B.-S."/>
            <person name="Jung M."/>
            <person name="Ginzburg D."/>
            <person name="Zhao K."/>
            <person name="Won S.Y."/>
            <person name="Oh T.-J."/>
            <person name="Yu Y."/>
            <person name="Kim N.-H."/>
            <person name="Lee O.R."/>
            <person name="Lee T.-H."/>
            <person name="Bashyal P."/>
            <person name="Kim T.-S."/>
            <person name="Lee W.-H."/>
            <person name="Kawkins C."/>
            <person name="Kim C.-K."/>
            <person name="Kim J.S."/>
            <person name="Ahn B.O."/>
            <person name="Rhee S.Y."/>
            <person name="Sohng J.K."/>
        </authorList>
    </citation>
    <scope>NUCLEOTIDE SEQUENCE</scope>
    <source>
        <tissue evidence="2">Leaf</tissue>
    </source>
</reference>
<sequence length="368" mass="41742">MMNGRYEDENEGNNSDNDVESILTIEPWMLEGLEGPDEEDIFAKMIQRVALDGEEHSVNNLDNGGVNFFGDNDHNRKTKAVQKEYDNLPEDDDKKKIAVRPTRFLEKCLNHIFIGFLETLGSLIALDIVGALLGRYVVSPYVAQSWSLILRYKYIARWILAGGIVLRGANIYRCRLNLSDLHSHIAMTSVNNLDNEGVNFFGDNDHNRKIKAVQKEYDNLPEDNDKKKITVRPTRFLDKCLNRIFIDFLETLGSLIALGIVGALLGRYVVSSYVAQSWSSILRYKYIAGGILAGWIVLRGKTGPNPCLAMLDAHHTYTKRRANQREQAKANQVVKFHPCPHPHQEAVSSISYMHESIHYPQHKAESET</sequence>
<proteinExistence type="predicted"/>
<feature type="transmembrane region" description="Helical" evidence="1">
    <location>
        <begin position="281"/>
        <end position="298"/>
    </location>
</feature>
<dbReference type="EMBL" id="JAAIUW010000001">
    <property type="protein sequence ID" value="KAF7845127.1"/>
    <property type="molecule type" value="Genomic_DNA"/>
</dbReference>
<keyword evidence="1" id="KW-0812">Transmembrane</keyword>
<comment type="caution">
    <text evidence="2">The sequence shown here is derived from an EMBL/GenBank/DDBJ whole genome shotgun (WGS) entry which is preliminary data.</text>
</comment>
<evidence type="ECO:0000256" key="1">
    <source>
        <dbReference type="SAM" id="Phobius"/>
    </source>
</evidence>
<name>A0A834XHE6_9FABA</name>
<feature type="transmembrane region" description="Helical" evidence="1">
    <location>
        <begin position="154"/>
        <end position="172"/>
    </location>
</feature>
<keyword evidence="1" id="KW-1133">Transmembrane helix</keyword>
<dbReference type="Proteomes" id="UP000634136">
    <property type="component" value="Unassembled WGS sequence"/>
</dbReference>
<evidence type="ECO:0000313" key="2">
    <source>
        <dbReference type="EMBL" id="KAF7845127.1"/>
    </source>
</evidence>
<dbReference type="AlphaFoldDB" id="A0A834XHE6"/>
<gene>
    <name evidence="2" type="ORF">G2W53_002032</name>
</gene>
<keyword evidence="3" id="KW-1185">Reference proteome</keyword>
<keyword evidence="1" id="KW-0472">Membrane</keyword>
<feature type="transmembrane region" description="Helical" evidence="1">
    <location>
        <begin position="112"/>
        <end position="134"/>
    </location>
</feature>
<feature type="transmembrane region" description="Helical" evidence="1">
    <location>
        <begin position="244"/>
        <end position="269"/>
    </location>
</feature>